<feature type="transmembrane region" description="Helical" evidence="6">
    <location>
        <begin position="409"/>
        <end position="428"/>
    </location>
</feature>
<protein>
    <submittedName>
        <fullName evidence="7">Amino acid permease</fullName>
    </submittedName>
</protein>
<dbReference type="PIRSF" id="PIRSF006060">
    <property type="entry name" value="AA_transporter"/>
    <property type="match status" value="1"/>
</dbReference>
<dbReference type="Pfam" id="PF13520">
    <property type="entry name" value="AA_permease_2"/>
    <property type="match status" value="1"/>
</dbReference>
<keyword evidence="4 6" id="KW-1133">Transmembrane helix</keyword>
<dbReference type="PANTHER" id="PTHR43243:SF4">
    <property type="entry name" value="CATIONIC AMINO ACID TRANSPORTER 4"/>
    <property type="match status" value="1"/>
</dbReference>
<dbReference type="RefSeq" id="WP_282200860.1">
    <property type="nucleotide sequence ID" value="NZ_BOQE01000001.1"/>
</dbReference>
<feature type="transmembrane region" description="Helical" evidence="6">
    <location>
        <begin position="129"/>
        <end position="149"/>
    </location>
</feature>
<dbReference type="AlphaFoldDB" id="A0AAV4LJG0"/>
<feature type="transmembrane region" description="Helical" evidence="6">
    <location>
        <begin position="185"/>
        <end position="204"/>
    </location>
</feature>
<feature type="transmembrane region" description="Helical" evidence="6">
    <location>
        <begin position="300"/>
        <end position="323"/>
    </location>
</feature>
<dbReference type="InterPro" id="IPR002293">
    <property type="entry name" value="AA/rel_permease1"/>
</dbReference>
<reference evidence="7" key="1">
    <citation type="journal article" date="2023" name="Int. J. Syst. Evol. Microbiol.">
        <title>Collibacillus ludicampi gen. nov., sp. nov., a new soil bacterium of the family Alicyclobacillaceae.</title>
        <authorList>
            <person name="Jojima T."/>
            <person name="Ioku Y."/>
            <person name="Fukuta Y."/>
            <person name="Shirasaka N."/>
            <person name="Matsumura Y."/>
            <person name="Mori M."/>
        </authorList>
    </citation>
    <scope>NUCLEOTIDE SEQUENCE</scope>
    <source>
        <strain evidence="7">TP075</strain>
    </source>
</reference>
<organism evidence="7 8">
    <name type="scientific">Collibacillus ludicampi</name>
    <dbReference type="NCBI Taxonomy" id="2771369"/>
    <lineage>
        <taxon>Bacteria</taxon>
        <taxon>Bacillati</taxon>
        <taxon>Bacillota</taxon>
        <taxon>Bacilli</taxon>
        <taxon>Bacillales</taxon>
        <taxon>Alicyclobacillaceae</taxon>
        <taxon>Collibacillus</taxon>
    </lineage>
</organism>
<feature type="transmembrane region" description="Helical" evidence="6">
    <location>
        <begin position="352"/>
        <end position="371"/>
    </location>
</feature>
<evidence type="ECO:0000256" key="5">
    <source>
        <dbReference type="ARBA" id="ARBA00023136"/>
    </source>
</evidence>
<feature type="transmembrane region" description="Helical" evidence="6">
    <location>
        <begin position="155"/>
        <end position="173"/>
    </location>
</feature>
<evidence type="ECO:0000256" key="2">
    <source>
        <dbReference type="ARBA" id="ARBA00022448"/>
    </source>
</evidence>
<keyword evidence="5 6" id="KW-0472">Membrane</keyword>
<dbReference type="PANTHER" id="PTHR43243">
    <property type="entry name" value="INNER MEMBRANE TRANSPORTER YGJI-RELATED"/>
    <property type="match status" value="1"/>
</dbReference>
<feature type="transmembrane region" description="Helical" evidence="6">
    <location>
        <begin position="60"/>
        <end position="81"/>
    </location>
</feature>
<dbReference type="GO" id="GO:0015171">
    <property type="term" value="F:amino acid transmembrane transporter activity"/>
    <property type="evidence" value="ECO:0007669"/>
    <property type="project" value="TreeGrafter"/>
</dbReference>
<comment type="caution">
    <text evidence="7">The sequence shown here is derived from an EMBL/GenBank/DDBJ whole genome shotgun (WGS) entry which is preliminary data.</text>
</comment>
<gene>
    <name evidence="7" type="ORF">DNHGIG_34770</name>
</gene>
<dbReference type="Proteomes" id="UP001057291">
    <property type="component" value="Unassembled WGS sequence"/>
</dbReference>
<keyword evidence="3 6" id="KW-0812">Transmembrane</keyword>
<feature type="transmembrane region" description="Helical" evidence="6">
    <location>
        <begin position="256"/>
        <end position="280"/>
    </location>
</feature>
<feature type="transmembrane region" description="Helical" evidence="6">
    <location>
        <begin position="93"/>
        <end position="117"/>
    </location>
</feature>
<feature type="transmembrane region" description="Helical" evidence="6">
    <location>
        <begin position="434"/>
        <end position="452"/>
    </location>
</feature>
<comment type="subcellular location">
    <subcellularLocation>
        <location evidence="1">Membrane</location>
        <topology evidence="1">Multi-pass membrane protein</topology>
    </subcellularLocation>
</comment>
<feature type="transmembrane region" description="Helical" evidence="6">
    <location>
        <begin position="31"/>
        <end position="53"/>
    </location>
</feature>
<dbReference type="Gene3D" id="1.20.1740.10">
    <property type="entry name" value="Amino acid/polyamine transporter I"/>
    <property type="match status" value="1"/>
</dbReference>
<evidence type="ECO:0000313" key="8">
    <source>
        <dbReference type="Proteomes" id="UP001057291"/>
    </source>
</evidence>
<sequence>MNLFRKKSISTLLTQSKSKNSLNKALGPFDLTMLGVGAIIGTGIFVLTGVAAAKHAGPALILSFILSGLACVFAALCYSEFASTVPVSGSAYTYSYATFGELIAWILGWDLILEYGLASSAVASGWSGYFQGLLSGFGIHLPTALTSAYNPVKGTFVDVPAILIVLLITFLLTRGVRESARLNSIMVIIKIAVVLLFIVVGVKFVKPVNWSPFMPFGFHGIATGAATVFFAYIGFDAVSTAAEEVKNPQRSMPIGIIGSLAICTVLYIAVSAILTGIVPYHMLDVKNPVAFALQYVHQDWVAGFISLGAILGITTVLLVMIYGQSRLVYAISRDGLLPKVLSSVNAKTKTPAVGTWITGIIVSLFAGFVPLDKLADLTNFGTLFAFMTVSVGIIVLRKTQPDLQRAFKVPFVPVIPILSILFCAYLLLNLPSTTWIGFCVWFVLGLIVYFTYGHKNSELAQQDLQAHAVNEKVS</sequence>
<keyword evidence="8" id="KW-1185">Reference proteome</keyword>
<accession>A0AAV4LJG0</accession>
<keyword evidence="2" id="KW-0813">Transport</keyword>
<evidence type="ECO:0000256" key="1">
    <source>
        <dbReference type="ARBA" id="ARBA00004141"/>
    </source>
</evidence>
<evidence type="ECO:0000256" key="4">
    <source>
        <dbReference type="ARBA" id="ARBA00022989"/>
    </source>
</evidence>
<feature type="transmembrane region" description="Helical" evidence="6">
    <location>
        <begin position="377"/>
        <end position="397"/>
    </location>
</feature>
<evidence type="ECO:0000256" key="3">
    <source>
        <dbReference type="ARBA" id="ARBA00022692"/>
    </source>
</evidence>
<evidence type="ECO:0000313" key="7">
    <source>
        <dbReference type="EMBL" id="GIM47928.1"/>
    </source>
</evidence>
<evidence type="ECO:0000256" key="6">
    <source>
        <dbReference type="SAM" id="Phobius"/>
    </source>
</evidence>
<dbReference type="GO" id="GO:0016020">
    <property type="term" value="C:membrane"/>
    <property type="evidence" value="ECO:0007669"/>
    <property type="project" value="UniProtKB-SubCell"/>
</dbReference>
<dbReference type="EMBL" id="BOQE01000001">
    <property type="protein sequence ID" value="GIM47928.1"/>
    <property type="molecule type" value="Genomic_DNA"/>
</dbReference>
<name>A0AAV4LJG0_9BACL</name>
<feature type="transmembrane region" description="Helical" evidence="6">
    <location>
        <begin position="216"/>
        <end position="235"/>
    </location>
</feature>
<proteinExistence type="predicted"/>